<dbReference type="PRINTS" id="PR00326">
    <property type="entry name" value="GTP1OBG"/>
</dbReference>
<dbReference type="EMBL" id="VBWP01000002">
    <property type="protein sequence ID" value="TLG76624.1"/>
    <property type="molecule type" value="Genomic_DNA"/>
</dbReference>
<evidence type="ECO:0000256" key="8">
    <source>
        <dbReference type="ARBA" id="ARBA00023134"/>
    </source>
</evidence>
<feature type="domain" description="OBG-type G" evidence="10">
    <location>
        <begin position="159"/>
        <end position="329"/>
    </location>
</feature>
<dbReference type="PANTHER" id="PTHR11702">
    <property type="entry name" value="DEVELOPMENTALLY REGULATED GTP-BINDING PROTEIN-RELATED"/>
    <property type="match status" value="1"/>
</dbReference>
<reference evidence="13 14" key="1">
    <citation type="submission" date="2019-05" db="EMBL/GenBank/DDBJ databases">
        <title>Culicoidintestinum kansasii gen. nov., sp. nov. from the gastrointestinal tract of the biting midge, Culicoides sonorensis.</title>
        <authorList>
            <person name="Neupane S."/>
            <person name="Ghosh A."/>
            <person name="Gunther S."/>
            <person name="Martin K."/>
            <person name="Zurek L."/>
        </authorList>
    </citation>
    <scope>NUCLEOTIDE SEQUENCE [LARGE SCALE GENOMIC DNA]</scope>
    <source>
        <strain evidence="13 14">CS-1</strain>
    </source>
</reference>
<keyword evidence="7 9" id="KW-0460">Magnesium</keyword>
<comment type="similarity">
    <text evidence="2 9">Belongs to the TRAFAC class OBG-HflX-like GTPase superfamily. OBG GTPase family.</text>
</comment>
<dbReference type="Gene3D" id="2.70.210.12">
    <property type="entry name" value="GTP1/OBG domain"/>
    <property type="match status" value="1"/>
</dbReference>
<dbReference type="InterPro" id="IPR036346">
    <property type="entry name" value="GTP-bd_prot_GTP1/OBG_C_sf"/>
</dbReference>
<dbReference type="OrthoDB" id="9807318at2"/>
<dbReference type="NCBIfam" id="TIGR02729">
    <property type="entry name" value="Obg_CgtA"/>
    <property type="match status" value="1"/>
</dbReference>
<keyword evidence="14" id="KW-1185">Reference proteome</keyword>
<feature type="domain" description="Obg" evidence="12">
    <location>
        <begin position="1"/>
        <end position="158"/>
    </location>
</feature>
<feature type="binding site" evidence="9">
    <location>
        <begin position="190"/>
        <end position="194"/>
    </location>
    <ligand>
        <name>GTP</name>
        <dbReference type="ChEBI" id="CHEBI:37565"/>
    </ligand>
</feature>
<feature type="domain" description="OCT" evidence="11">
    <location>
        <begin position="354"/>
        <end position="432"/>
    </location>
</feature>
<dbReference type="PIRSF" id="PIRSF002401">
    <property type="entry name" value="GTP_bd_Obg/CgtA"/>
    <property type="match status" value="1"/>
</dbReference>
<dbReference type="GO" id="GO:0005525">
    <property type="term" value="F:GTP binding"/>
    <property type="evidence" value="ECO:0007669"/>
    <property type="project" value="UniProtKB-UniRule"/>
</dbReference>
<feature type="binding site" evidence="9">
    <location>
        <begin position="165"/>
        <end position="172"/>
    </location>
    <ligand>
        <name>GTP</name>
        <dbReference type="ChEBI" id="CHEBI:37565"/>
    </ligand>
</feature>
<dbReference type="PANTHER" id="PTHR11702:SF31">
    <property type="entry name" value="MITOCHONDRIAL RIBOSOME-ASSOCIATED GTPASE 2"/>
    <property type="match status" value="1"/>
</dbReference>
<dbReference type="InterPro" id="IPR015349">
    <property type="entry name" value="OCT_dom"/>
</dbReference>
<evidence type="ECO:0000256" key="2">
    <source>
        <dbReference type="ARBA" id="ARBA00007699"/>
    </source>
</evidence>
<keyword evidence="4 9" id="KW-0479">Metal-binding</keyword>
<evidence type="ECO:0000256" key="3">
    <source>
        <dbReference type="ARBA" id="ARBA00022490"/>
    </source>
</evidence>
<dbReference type="AlphaFoldDB" id="A0A5R8QFR3"/>
<dbReference type="InterPro" id="IPR045086">
    <property type="entry name" value="OBG_GTPase"/>
</dbReference>
<dbReference type="InterPro" id="IPR006169">
    <property type="entry name" value="GTP1_OBG_dom"/>
</dbReference>
<evidence type="ECO:0000256" key="6">
    <source>
        <dbReference type="ARBA" id="ARBA00022801"/>
    </source>
</evidence>
<evidence type="ECO:0000256" key="1">
    <source>
        <dbReference type="ARBA" id="ARBA00001946"/>
    </source>
</evidence>
<dbReference type="InterPro" id="IPR027417">
    <property type="entry name" value="P-loop_NTPase"/>
</dbReference>
<dbReference type="HAMAP" id="MF_01454">
    <property type="entry name" value="GTPase_Obg"/>
    <property type="match status" value="1"/>
</dbReference>
<dbReference type="Proteomes" id="UP000306912">
    <property type="component" value="Unassembled WGS sequence"/>
</dbReference>
<dbReference type="SUPFAM" id="SSF82051">
    <property type="entry name" value="Obg GTP-binding protein N-terminal domain"/>
    <property type="match status" value="1"/>
</dbReference>
<dbReference type="SUPFAM" id="SSF52540">
    <property type="entry name" value="P-loop containing nucleoside triphosphate hydrolases"/>
    <property type="match status" value="1"/>
</dbReference>
<dbReference type="Pfam" id="PF01926">
    <property type="entry name" value="MMR_HSR1"/>
    <property type="match status" value="1"/>
</dbReference>
<dbReference type="InParanoid" id="A0A5R8QFR3"/>
<evidence type="ECO:0000313" key="13">
    <source>
        <dbReference type="EMBL" id="TLG76624.1"/>
    </source>
</evidence>
<dbReference type="Pfam" id="PF01018">
    <property type="entry name" value="GTP1_OBG"/>
    <property type="match status" value="1"/>
</dbReference>
<dbReference type="GO" id="GO:0005737">
    <property type="term" value="C:cytoplasm"/>
    <property type="evidence" value="ECO:0007669"/>
    <property type="project" value="UniProtKB-SubCell"/>
</dbReference>
<evidence type="ECO:0000313" key="14">
    <source>
        <dbReference type="Proteomes" id="UP000306912"/>
    </source>
</evidence>
<evidence type="ECO:0000256" key="4">
    <source>
        <dbReference type="ARBA" id="ARBA00022723"/>
    </source>
</evidence>
<dbReference type="Gene3D" id="3.40.50.300">
    <property type="entry name" value="P-loop containing nucleotide triphosphate hydrolases"/>
    <property type="match status" value="1"/>
</dbReference>
<dbReference type="RefSeq" id="WP_138190261.1">
    <property type="nucleotide sequence ID" value="NZ_VBWP01000002.1"/>
</dbReference>
<comment type="function">
    <text evidence="9">An essential GTPase which binds GTP, GDP and possibly (p)ppGpp with moderate affinity, with high nucleotide exchange rates and a fairly low GTP hydrolysis rate. Plays a role in control of the cell cycle, stress response, ribosome biogenesis and in those bacteria that undergo differentiation, in morphogenesis control.</text>
</comment>
<dbReference type="NCBIfam" id="NF008954">
    <property type="entry name" value="PRK12296.1"/>
    <property type="match status" value="1"/>
</dbReference>
<dbReference type="GO" id="GO:0000287">
    <property type="term" value="F:magnesium ion binding"/>
    <property type="evidence" value="ECO:0007669"/>
    <property type="project" value="InterPro"/>
</dbReference>
<gene>
    <name evidence="13" type="primary">obgE</name>
    <name evidence="9" type="synonym">obg</name>
    <name evidence="13" type="ORF">FEZ08_03130</name>
</gene>
<feature type="binding site" evidence="9">
    <location>
        <begin position="310"/>
        <end position="312"/>
    </location>
    <ligand>
        <name>GTP</name>
        <dbReference type="ChEBI" id="CHEBI:37565"/>
    </ligand>
</feature>
<sequence>MFVDEIKVQVTAGDGGNGMVAFRREKYVELGGPWGGNGGRGGDVILEVDTGLRTLIDFRFMRKVRAKSGEKGMSKGMHGHGAEDMILKVPPGTVVYDDISGEMLADLKNDGDRCIVANGGRGGRGNIMFATHNNPAPSVAENGEPGEEKQLRLELKLLADVGFVGFPSVGKSTLLSVISKAKPKIDAYHFTTLSPQLGLSQTKDGRSFVVADLPGLIAGAHLGAGLGLQFLRHIERTRVIVHVIDMGAVDGRDPYEDYLTIREELAEYNPELLERPQIIVANKMDLPDAEVQLEWFKDKYQGDAPIYEVSGYTNSGVEELLVAIADILDATEAIELAEQGEANEVEEVKVFRHKREHATEDFFIGRNVSGEFVVGGAKIEKLLKMTNLDHYESLIRFARQMRTMGIDEALRARGAKDGDTIWILDFAFEFSEDGSAYDV</sequence>
<evidence type="ECO:0000256" key="7">
    <source>
        <dbReference type="ARBA" id="ARBA00022842"/>
    </source>
</evidence>
<dbReference type="GO" id="GO:0042254">
    <property type="term" value="P:ribosome biogenesis"/>
    <property type="evidence" value="ECO:0007669"/>
    <property type="project" value="UniProtKB-UniRule"/>
</dbReference>
<dbReference type="FunCoup" id="A0A5R8QFR3">
    <property type="interactions" value="323"/>
</dbReference>
<keyword evidence="8 9" id="KW-0342">GTP-binding</keyword>
<dbReference type="NCBIfam" id="NF008955">
    <property type="entry name" value="PRK12297.1"/>
    <property type="match status" value="1"/>
</dbReference>
<name>A0A5R8QFR3_9FIRM</name>
<dbReference type="InterPro" id="IPR006073">
    <property type="entry name" value="GTP-bd"/>
</dbReference>
<evidence type="ECO:0000256" key="9">
    <source>
        <dbReference type="HAMAP-Rule" id="MF_01454"/>
    </source>
</evidence>
<dbReference type="SUPFAM" id="SSF102741">
    <property type="entry name" value="Obg GTP-binding protein C-terminal domain"/>
    <property type="match status" value="1"/>
</dbReference>
<dbReference type="FunFam" id="2.70.210.12:FF:000001">
    <property type="entry name" value="GTPase Obg"/>
    <property type="match status" value="1"/>
</dbReference>
<dbReference type="PROSITE" id="PS51881">
    <property type="entry name" value="OCT"/>
    <property type="match status" value="1"/>
</dbReference>
<dbReference type="NCBIfam" id="TIGR03595">
    <property type="entry name" value="Obg_CgtA_exten"/>
    <property type="match status" value="1"/>
</dbReference>
<evidence type="ECO:0000259" key="12">
    <source>
        <dbReference type="PROSITE" id="PS51883"/>
    </source>
</evidence>
<dbReference type="EC" id="3.6.5.-" evidence="9"/>
<dbReference type="InterPro" id="IPR036726">
    <property type="entry name" value="GTP1_OBG_dom_sf"/>
</dbReference>
<feature type="binding site" evidence="9">
    <location>
        <position position="172"/>
    </location>
    <ligand>
        <name>Mg(2+)</name>
        <dbReference type="ChEBI" id="CHEBI:18420"/>
    </ligand>
</feature>
<dbReference type="Gene3D" id="3.30.300.350">
    <property type="entry name" value="GTP-binding protein OBG, C-terminal domain"/>
    <property type="match status" value="1"/>
</dbReference>
<evidence type="ECO:0000259" key="11">
    <source>
        <dbReference type="PROSITE" id="PS51881"/>
    </source>
</evidence>
<dbReference type="PROSITE" id="PS51710">
    <property type="entry name" value="G_OBG"/>
    <property type="match status" value="1"/>
</dbReference>
<dbReference type="PROSITE" id="PS51883">
    <property type="entry name" value="OBG"/>
    <property type="match status" value="1"/>
</dbReference>
<keyword evidence="3 9" id="KW-0963">Cytoplasm</keyword>
<comment type="caution">
    <text evidence="13">The sequence shown here is derived from an EMBL/GenBank/DDBJ whole genome shotgun (WGS) entry which is preliminary data.</text>
</comment>
<evidence type="ECO:0000256" key="5">
    <source>
        <dbReference type="ARBA" id="ARBA00022741"/>
    </source>
</evidence>
<dbReference type="CDD" id="cd01898">
    <property type="entry name" value="Obg"/>
    <property type="match status" value="1"/>
</dbReference>
<dbReference type="InterPro" id="IPR014100">
    <property type="entry name" value="GTP-bd_Obg/CgtA"/>
</dbReference>
<comment type="subcellular location">
    <subcellularLocation>
        <location evidence="9">Cytoplasm</location>
    </subcellularLocation>
</comment>
<dbReference type="GO" id="GO:0003924">
    <property type="term" value="F:GTPase activity"/>
    <property type="evidence" value="ECO:0007669"/>
    <property type="project" value="UniProtKB-UniRule"/>
</dbReference>
<comment type="subunit">
    <text evidence="9">Monomer.</text>
</comment>
<evidence type="ECO:0000259" key="10">
    <source>
        <dbReference type="PROSITE" id="PS51710"/>
    </source>
</evidence>
<keyword evidence="6 9" id="KW-0378">Hydrolase</keyword>
<protein>
    <recommendedName>
        <fullName evidence="9">GTPase Obg</fullName>
        <ecNumber evidence="9">3.6.5.-</ecNumber>
    </recommendedName>
    <alternativeName>
        <fullName evidence="9">GTP-binding protein Obg</fullName>
    </alternativeName>
</protein>
<keyword evidence="5 9" id="KW-0547">Nucleotide-binding</keyword>
<dbReference type="NCBIfam" id="NF008956">
    <property type="entry name" value="PRK12299.1"/>
    <property type="match status" value="1"/>
</dbReference>
<feature type="binding site" evidence="9">
    <location>
        <begin position="212"/>
        <end position="215"/>
    </location>
    <ligand>
        <name>GTP</name>
        <dbReference type="ChEBI" id="CHEBI:37565"/>
    </ligand>
</feature>
<feature type="binding site" evidence="9">
    <location>
        <begin position="282"/>
        <end position="285"/>
    </location>
    <ligand>
        <name>GTP</name>
        <dbReference type="ChEBI" id="CHEBI:37565"/>
    </ligand>
</feature>
<dbReference type="Pfam" id="PF09269">
    <property type="entry name" value="DUF1967"/>
    <property type="match status" value="1"/>
</dbReference>
<accession>A0A5R8QFR3</accession>
<feature type="binding site" evidence="9">
    <location>
        <position position="192"/>
    </location>
    <ligand>
        <name>Mg(2+)</name>
        <dbReference type="ChEBI" id="CHEBI:18420"/>
    </ligand>
</feature>
<proteinExistence type="inferred from homology"/>
<comment type="cofactor">
    <cofactor evidence="1 9">
        <name>Mg(2+)</name>
        <dbReference type="ChEBI" id="CHEBI:18420"/>
    </cofactor>
</comment>
<dbReference type="InterPro" id="IPR031167">
    <property type="entry name" value="G_OBG"/>
</dbReference>
<organism evidence="13 14">
    <name type="scientific">Culicoidibacter larvae</name>
    <dbReference type="NCBI Taxonomy" id="2579976"/>
    <lineage>
        <taxon>Bacteria</taxon>
        <taxon>Bacillati</taxon>
        <taxon>Bacillota</taxon>
        <taxon>Culicoidibacteria</taxon>
        <taxon>Culicoidibacterales</taxon>
        <taxon>Culicoidibacteraceae</taxon>
        <taxon>Culicoidibacter</taxon>
    </lineage>
</organism>